<dbReference type="GO" id="GO:0033819">
    <property type="term" value="F:lipoyl(octanoyl) transferase activity"/>
    <property type="evidence" value="ECO:0007669"/>
    <property type="project" value="UniProtKB-EC"/>
</dbReference>
<dbReference type="Proteomes" id="UP001159042">
    <property type="component" value="Unassembled WGS sequence"/>
</dbReference>
<reference evidence="11 12" key="1">
    <citation type="journal article" date="2023" name="Insect Mol. Biol.">
        <title>Genome sequencing provides insights into the evolution of gene families encoding plant cell wall-degrading enzymes in longhorned beetles.</title>
        <authorList>
            <person name="Shin N.R."/>
            <person name="Okamura Y."/>
            <person name="Kirsch R."/>
            <person name="Pauchet Y."/>
        </authorList>
    </citation>
    <scope>NUCLEOTIDE SEQUENCE [LARGE SCALE GENOMIC DNA]</scope>
    <source>
        <strain evidence="11">EAD_L_NR</strain>
    </source>
</reference>
<evidence type="ECO:0000256" key="6">
    <source>
        <dbReference type="PIRNR" id="PIRNR016262"/>
    </source>
</evidence>
<proteinExistence type="inferred from homology"/>
<dbReference type="PROSITE" id="PS51733">
    <property type="entry name" value="BPL_LPL_CATALYTIC"/>
    <property type="match status" value="1"/>
</dbReference>
<comment type="function">
    <text evidence="6">Catalyzes the transfer of endogenously produced octanoic acid from octanoyl-acyl-carrier-protein onto the lipoyl domains of lipoate-dependent enzymes. Lipoyl-ACP can also act as a substrate although octanoyl-ACP is likely to be the physiological substrate.</text>
</comment>
<gene>
    <name evidence="11" type="ORF">NQ315_011624</name>
</gene>
<protein>
    <recommendedName>
        <fullName evidence="6">Octanoyl-[acyl-carrier-protein]:protein N-octanoyltransferase LIPT2, mitochondrial</fullName>
        <ecNumber evidence="6">2.3.1.181</ecNumber>
    </recommendedName>
</protein>
<dbReference type="PIRSF" id="PIRSF016262">
    <property type="entry name" value="LPLase"/>
    <property type="match status" value="1"/>
</dbReference>
<dbReference type="NCBIfam" id="TIGR00214">
    <property type="entry name" value="lipB"/>
    <property type="match status" value="1"/>
</dbReference>
<feature type="active site" description="Acyl-thioester intermediate" evidence="7">
    <location>
        <position position="174"/>
    </location>
</feature>
<dbReference type="PANTHER" id="PTHR10993">
    <property type="entry name" value="OCTANOYLTRANSFERASE"/>
    <property type="match status" value="1"/>
</dbReference>
<feature type="binding site" evidence="8">
    <location>
        <begin position="156"/>
        <end position="158"/>
    </location>
    <ligand>
        <name>substrate</name>
    </ligand>
</feature>
<evidence type="ECO:0000256" key="8">
    <source>
        <dbReference type="PIRSR" id="PIRSR016262-2"/>
    </source>
</evidence>
<evidence type="ECO:0000256" key="1">
    <source>
        <dbReference type="ARBA" id="ARBA00004173"/>
    </source>
</evidence>
<sequence length="231" mass="26214">MERLIKVWQVGRISYSNGLKLQKHLASLHNNGNYLCNTLLCLEHLPVYTTGIRTEQYTEDDEIKLKELGAEFHRTDRGGLITFHGPGQLVVYPILNLKHFKPSVRWYVCNIEKSIIKLCGAFNLEAETSPHTGVWIKDNKVCAIGIHGSRFITTHGLALNCNTDLNWFNHIVPCGIEGKGVTSLSKELNRDVTVEEVLPIFLDSFSEIFNCSYVNFPKEEADNILEVINRD</sequence>
<evidence type="ECO:0000259" key="10">
    <source>
        <dbReference type="PROSITE" id="PS51733"/>
    </source>
</evidence>
<evidence type="ECO:0000256" key="2">
    <source>
        <dbReference type="ARBA" id="ARBA00004821"/>
    </source>
</evidence>
<dbReference type="EC" id="2.3.1.181" evidence="6"/>
<comment type="subcellular location">
    <subcellularLocation>
        <location evidence="1 6">Mitochondrion</location>
    </subcellularLocation>
</comment>
<keyword evidence="4 6" id="KW-0808">Transferase</keyword>
<comment type="catalytic activity">
    <reaction evidence="6">
        <text>octanoyl-[ACP] + L-lysyl-[protein] = N(6)-octanoyl-L-lysyl-[protein] + holo-[ACP] + H(+)</text>
        <dbReference type="Rhea" id="RHEA:17665"/>
        <dbReference type="Rhea" id="RHEA-COMP:9636"/>
        <dbReference type="Rhea" id="RHEA-COMP:9685"/>
        <dbReference type="Rhea" id="RHEA-COMP:9752"/>
        <dbReference type="Rhea" id="RHEA-COMP:9928"/>
        <dbReference type="ChEBI" id="CHEBI:15378"/>
        <dbReference type="ChEBI" id="CHEBI:29969"/>
        <dbReference type="ChEBI" id="CHEBI:64479"/>
        <dbReference type="ChEBI" id="CHEBI:78463"/>
        <dbReference type="ChEBI" id="CHEBI:78809"/>
        <dbReference type="EC" id="2.3.1.181"/>
    </reaction>
</comment>
<dbReference type="PROSITE" id="PS01313">
    <property type="entry name" value="LIPB"/>
    <property type="match status" value="1"/>
</dbReference>
<dbReference type="Pfam" id="PF21948">
    <property type="entry name" value="LplA-B_cat"/>
    <property type="match status" value="1"/>
</dbReference>
<dbReference type="GO" id="GO:0005739">
    <property type="term" value="C:mitochondrion"/>
    <property type="evidence" value="ECO:0007669"/>
    <property type="project" value="UniProtKB-SubCell"/>
</dbReference>
<dbReference type="SUPFAM" id="SSF55681">
    <property type="entry name" value="Class II aaRS and biotin synthetases"/>
    <property type="match status" value="1"/>
</dbReference>
<dbReference type="NCBIfam" id="NF010925">
    <property type="entry name" value="PRK14345.1"/>
    <property type="match status" value="1"/>
</dbReference>
<keyword evidence="5 6" id="KW-0012">Acyltransferase</keyword>
<dbReference type="InterPro" id="IPR004143">
    <property type="entry name" value="BPL_LPL_catalytic"/>
</dbReference>
<dbReference type="InterPro" id="IPR000544">
    <property type="entry name" value="Octanoyltransferase"/>
</dbReference>
<evidence type="ECO:0000256" key="9">
    <source>
        <dbReference type="PIRSR" id="PIRSR016262-3"/>
    </source>
</evidence>
<dbReference type="CDD" id="cd16444">
    <property type="entry name" value="LipB"/>
    <property type="match status" value="1"/>
</dbReference>
<accession>A0AAV8VUU4</accession>
<evidence type="ECO:0000256" key="3">
    <source>
        <dbReference type="ARBA" id="ARBA00007907"/>
    </source>
</evidence>
<dbReference type="Gene3D" id="3.30.930.10">
    <property type="entry name" value="Bira Bifunctional Protein, Domain 2"/>
    <property type="match status" value="1"/>
</dbReference>
<evidence type="ECO:0000313" key="11">
    <source>
        <dbReference type="EMBL" id="KAJ8918166.1"/>
    </source>
</evidence>
<dbReference type="GO" id="GO:0009249">
    <property type="term" value="P:protein lipoylation"/>
    <property type="evidence" value="ECO:0007669"/>
    <property type="project" value="InterPro"/>
</dbReference>
<comment type="caution">
    <text evidence="11">The sequence shown here is derived from an EMBL/GenBank/DDBJ whole genome shotgun (WGS) entry which is preliminary data.</text>
</comment>
<dbReference type="HAMAP" id="MF_00013">
    <property type="entry name" value="LipB"/>
    <property type="match status" value="1"/>
</dbReference>
<feature type="site" description="Lowers pKa of active site Cys" evidence="9">
    <location>
        <position position="140"/>
    </location>
</feature>
<evidence type="ECO:0000256" key="7">
    <source>
        <dbReference type="PIRSR" id="PIRSR016262-1"/>
    </source>
</evidence>
<name>A0AAV8VUU4_9CUCU</name>
<comment type="pathway">
    <text evidence="2 6">Protein modification; protein lipoylation via endogenous pathway; protein N(6)-(lipoyl)lysine from octanoyl-[acyl-carrier-protein]: step 1/2.</text>
</comment>
<keyword evidence="12" id="KW-1185">Reference proteome</keyword>
<dbReference type="AlphaFoldDB" id="A0AAV8VUU4"/>
<feature type="domain" description="BPL/LPL catalytic" evidence="10">
    <location>
        <begin position="33"/>
        <end position="213"/>
    </location>
</feature>
<organism evidence="11 12">
    <name type="scientific">Exocentrus adspersus</name>
    <dbReference type="NCBI Taxonomy" id="1586481"/>
    <lineage>
        <taxon>Eukaryota</taxon>
        <taxon>Metazoa</taxon>
        <taxon>Ecdysozoa</taxon>
        <taxon>Arthropoda</taxon>
        <taxon>Hexapoda</taxon>
        <taxon>Insecta</taxon>
        <taxon>Pterygota</taxon>
        <taxon>Neoptera</taxon>
        <taxon>Endopterygota</taxon>
        <taxon>Coleoptera</taxon>
        <taxon>Polyphaga</taxon>
        <taxon>Cucujiformia</taxon>
        <taxon>Chrysomeloidea</taxon>
        <taxon>Cerambycidae</taxon>
        <taxon>Lamiinae</taxon>
        <taxon>Acanthocinini</taxon>
        <taxon>Exocentrus</taxon>
    </lineage>
</organism>
<dbReference type="InterPro" id="IPR045864">
    <property type="entry name" value="aa-tRNA-synth_II/BPL/LPL"/>
</dbReference>
<feature type="binding site" evidence="8">
    <location>
        <begin position="143"/>
        <end position="145"/>
    </location>
    <ligand>
        <name>substrate</name>
    </ligand>
</feature>
<evidence type="ECO:0000313" key="12">
    <source>
        <dbReference type="Proteomes" id="UP001159042"/>
    </source>
</evidence>
<evidence type="ECO:0000256" key="5">
    <source>
        <dbReference type="ARBA" id="ARBA00023315"/>
    </source>
</evidence>
<feature type="binding site" evidence="8">
    <location>
        <begin position="77"/>
        <end position="84"/>
    </location>
    <ligand>
        <name>substrate</name>
    </ligand>
</feature>
<evidence type="ECO:0000256" key="4">
    <source>
        <dbReference type="ARBA" id="ARBA00022679"/>
    </source>
</evidence>
<dbReference type="FunFam" id="3.30.930.10:FF:000035">
    <property type="entry name" value="Putative lipoyltransferase 2, mitochondrial"/>
    <property type="match status" value="1"/>
</dbReference>
<comment type="similarity">
    <text evidence="3 6">Belongs to the LipB family.</text>
</comment>
<dbReference type="PANTHER" id="PTHR10993:SF7">
    <property type="entry name" value="LIPOYLTRANSFERASE 2, MITOCHONDRIAL-RELATED"/>
    <property type="match status" value="1"/>
</dbReference>
<keyword evidence="6" id="KW-0496">Mitochondrion</keyword>
<dbReference type="InterPro" id="IPR020605">
    <property type="entry name" value="Octanoyltransferase_CS"/>
</dbReference>
<dbReference type="EMBL" id="JANEYG010000028">
    <property type="protein sequence ID" value="KAJ8918166.1"/>
    <property type="molecule type" value="Genomic_DNA"/>
</dbReference>